<evidence type="ECO:0000313" key="12">
    <source>
        <dbReference type="Proteomes" id="UP001341840"/>
    </source>
</evidence>
<dbReference type="InterPro" id="IPR045033">
    <property type="entry name" value="PILS1/3/4/5/7"/>
</dbReference>
<comment type="subcellular location">
    <subcellularLocation>
        <location evidence="1">Endoplasmic reticulum membrane</location>
        <topology evidence="1">Multi-pass membrane protein</topology>
    </subcellularLocation>
</comment>
<dbReference type="InterPro" id="IPR004776">
    <property type="entry name" value="Mem_transp_PIN-like"/>
</dbReference>
<proteinExistence type="inferred from homology"/>
<feature type="transmembrane region" description="Helical" evidence="10">
    <location>
        <begin position="57"/>
        <end position="78"/>
    </location>
</feature>
<organism evidence="11 12">
    <name type="scientific">Stylosanthes scabra</name>
    <dbReference type="NCBI Taxonomy" id="79078"/>
    <lineage>
        <taxon>Eukaryota</taxon>
        <taxon>Viridiplantae</taxon>
        <taxon>Streptophyta</taxon>
        <taxon>Embryophyta</taxon>
        <taxon>Tracheophyta</taxon>
        <taxon>Spermatophyta</taxon>
        <taxon>Magnoliopsida</taxon>
        <taxon>eudicotyledons</taxon>
        <taxon>Gunneridae</taxon>
        <taxon>Pentapetalae</taxon>
        <taxon>rosids</taxon>
        <taxon>fabids</taxon>
        <taxon>Fabales</taxon>
        <taxon>Fabaceae</taxon>
        <taxon>Papilionoideae</taxon>
        <taxon>50 kb inversion clade</taxon>
        <taxon>dalbergioids sensu lato</taxon>
        <taxon>Dalbergieae</taxon>
        <taxon>Pterocarpus clade</taxon>
        <taxon>Stylosanthes</taxon>
    </lineage>
</organism>
<protein>
    <recommendedName>
        <fullName evidence="13">Auxin efflux carrier family protein</fullName>
    </recommendedName>
</protein>
<gene>
    <name evidence="11" type="ORF">PIB30_047089</name>
</gene>
<evidence type="ECO:0000256" key="4">
    <source>
        <dbReference type="ARBA" id="ARBA00022824"/>
    </source>
</evidence>
<comment type="caution">
    <text evidence="11">The sequence shown here is derived from an EMBL/GenBank/DDBJ whole genome shotgun (WGS) entry which is preliminary data.</text>
</comment>
<keyword evidence="12" id="KW-1185">Reference proteome</keyword>
<feature type="transmembrane region" description="Helical" evidence="10">
    <location>
        <begin position="128"/>
        <end position="149"/>
    </location>
</feature>
<keyword evidence="4" id="KW-0256">Endoplasmic reticulum</keyword>
<dbReference type="EMBL" id="JASCZI010211747">
    <property type="protein sequence ID" value="MED6196397.1"/>
    <property type="molecule type" value="Genomic_DNA"/>
</dbReference>
<sequence length="150" mass="16301">MFGGVDLLRNLIIGEDAPLRVIQETIQLLGEGTIPCITILLGGNLTQGIKSSCIEPLTLISVVLVRLFLLPSIGLYIVRGAASLGFLPLDPLFQYVLVMQYAMPPAMNISTMTQLFDAGTEEASVITLWTYSASTISLTLWSTTLLYVLH</sequence>
<comment type="function">
    <text evidence="8">Involved in cellular auxin homeostasis by regulating auxin metabolism. Regulates intracellular auxin accumulation at the endoplasmic reticulum and thus auxin availability for nuclear auxin signaling.</text>
</comment>
<evidence type="ECO:0000313" key="11">
    <source>
        <dbReference type="EMBL" id="MED6196397.1"/>
    </source>
</evidence>
<keyword evidence="2" id="KW-0813">Transport</keyword>
<keyword evidence="3 10" id="KW-0812">Transmembrane</keyword>
<evidence type="ECO:0000256" key="7">
    <source>
        <dbReference type="ARBA" id="ARBA00023294"/>
    </source>
</evidence>
<evidence type="ECO:0000256" key="2">
    <source>
        <dbReference type="ARBA" id="ARBA00022448"/>
    </source>
</evidence>
<evidence type="ECO:0000256" key="6">
    <source>
        <dbReference type="ARBA" id="ARBA00023136"/>
    </source>
</evidence>
<evidence type="ECO:0000256" key="5">
    <source>
        <dbReference type="ARBA" id="ARBA00022989"/>
    </source>
</evidence>
<dbReference type="PANTHER" id="PTHR31651:SF3">
    <property type="entry name" value="PROTEIN PIN-LIKES 7"/>
    <property type="match status" value="1"/>
</dbReference>
<evidence type="ECO:0000256" key="1">
    <source>
        <dbReference type="ARBA" id="ARBA00004477"/>
    </source>
</evidence>
<comment type="similarity">
    <text evidence="9">Belongs to the auxin efflux carrier (TC 2.A.69.2) family.</text>
</comment>
<accession>A0ABU6XEP5</accession>
<keyword evidence="5 10" id="KW-1133">Transmembrane helix</keyword>
<keyword evidence="7" id="KW-0927">Auxin signaling pathway</keyword>
<evidence type="ECO:0000256" key="3">
    <source>
        <dbReference type="ARBA" id="ARBA00022692"/>
    </source>
</evidence>
<keyword evidence="6 10" id="KW-0472">Membrane</keyword>
<dbReference type="Pfam" id="PF03547">
    <property type="entry name" value="Mem_trans"/>
    <property type="match status" value="1"/>
</dbReference>
<evidence type="ECO:0000256" key="10">
    <source>
        <dbReference type="SAM" id="Phobius"/>
    </source>
</evidence>
<evidence type="ECO:0000256" key="9">
    <source>
        <dbReference type="ARBA" id="ARBA00025752"/>
    </source>
</evidence>
<reference evidence="11 12" key="1">
    <citation type="journal article" date="2023" name="Plants (Basel)">
        <title>Bridging the Gap: Combining Genomics and Transcriptomics Approaches to Understand Stylosanthes scabra, an Orphan Legume from the Brazilian Caatinga.</title>
        <authorList>
            <person name="Ferreira-Neto J.R.C."/>
            <person name="da Silva M.D."/>
            <person name="Binneck E."/>
            <person name="de Melo N.F."/>
            <person name="da Silva R.H."/>
            <person name="de Melo A.L.T.M."/>
            <person name="Pandolfi V."/>
            <person name="Bustamante F.O."/>
            <person name="Brasileiro-Vidal A.C."/>
            <person name="Benko-Iseppon A.M."/>
        </authorList>
    </citation>
    <scope>NUCLEOTIDE SEQUENCE [LARGE SCALE GENOMIC DNA]</scope>
    <source>
        <tissue evidence="11">Leaves</tissue>
    </source>
</reference>
<name>A0ABU6XEP5_9FABA</name>
<evidence type="ECO:0008006" key="13">
    <source>
        <dbReference type="Google" id="ProtNLM"/>
    </source>
</evidence>
<dbReference type="PANTHER" id="PTHR31651">
    <property type="match status" value="1"/>
</dbReference>
<evidence type="ECO:0000256" key="8">
    <source>
        <dbReference type="ARBA" id="ARBA00025100"/>
    </source>
</evidence>
<dbReference type="Proteomes" id="UP001341840">
    <property type="component" value="Unassembled WGS sequence"/>
</dbReference>